<evidence type="ECO:0000313" key="4">
    <source>
        <dbReference type="EMBL" id="HHR96186.1"/>
    </source>
</evidence>
<dbReference type="Gene3D" id="3.90.1140.10">
    <property type="entry name" value="Cyclic phosphodiesterase"/>
    <property type="match status" value="1"/>
</dbReference>
<keyword evidence="1 2" id="KW-0378">Hydrolase</keyword>
<dbReference type="InterPro" id="IPR004175">
    <property type="entry name" value="RNA_CPDase"/>
</dbReference>
<dbReference type="EMBL" id="DRUB01000093">
    <property type="protein sequence ID" value="HHR96186.1"/>
    <property type="molecule type" value="Genomic_DNA"/>
</dbReference>
<evidence type="ECO:0000256" key="2">
    <source>
        <dbReference type="HAMAP-Rule" id="MF_01940"/>
    </source>
</evidence>
<dbReference type="EC" id="3.1.4.58" evidence="2"/>
<comment type="function">
    <text evidence="2">Hydrolyzes RNA 2',3'-cyclic phosphodiester to an RNA 2'-phosphomonoester.</text>
</comment>
<proteinExistence type="inferred from homology"/>
<sequence length="190" mass="22013">MSMRAFIAIEIENRDTLINIIKIRNTLKDLGLDIKPVEDENIHITIRFLGEVSNNTVEEIKKILLSIPTFVKSFPVTIKGIGAFPNVMHPRVIWVGITDGVDKLSSIRNFIDKEIVKMKLNDVYKDQHEFSPHITIARVKSLRNMEKFRKFYSEYQDYLFGTSPVTLIKLKQSVLTPQGPIYKDIFYIKI</sequence>
<dbReference type="Pfam" id="PF10469">
    <property type="entry name" value="AKAP7_NLS"/>
    <property type="match status" value="1"/>
</dbReference>
<dbReference type="PANTHER" id="PTHR35561:SF1">
    <property type="entry name" value="RNA 2',3'-CYCLIC PHOSPHODIESTERASE"/>
    <property type="match status" value="1"/>
</dbReference>
<dbReference type="PANTHER" id="PTHR35561">
    <property type="entry name" value="RNA 2',3'-CYCLIC PHOSPHODIESTERASE"/>
    <property type="match status" value="1"/>
</dbReference>
<dbReference type="InterPro" id="IPR009097">
    <property type="entry name" value="Cyclic_Pdiesterase"/>
</dbReference>
<comment type="similarity">
    <text evidence="2">Belongs to the 2H phosphoesterase superfamily. ThpR family.</text>
</comment>
<feature type="short sequence motif" description="HXTX 2" evidence="2">
    <location>
        <begin position="133"/>
        <end position="136"/>
    </location>
</feature>
<dbReference type="SUPFAM" id="SSF55144">
    <property type="entry name" value="LigT-like"/>
    <property type="match status" value="1"/>
</dbReference>
<dbReference type="InterPro" id="IPR019510">
    <property type="entry name" value="AKAP7-like_phosphoesterase"/>
</dbReference>
<gene>
    <name evidence="4" type="primary">thpR</name>
    <name evidence="4" type="ORF">ENL47_05110</name>
</gene>
<feature type="active site" description="Proton donor" evidence="2">
    <location>
        <position position="43"/>
    </location>
</feature>
<name>A0A7C5UU89_9CREN</name>
<organism evidence="4">
    <name type="scientific">Ignisphaera aggregans</name>
    <dbReference type="NCBI Taxonomy" id="334771"/>
    <lineage>
        <taxon>Archaea</taxon>
        <taxon>Thermoproteota</taxon>
        <taxon>Thermoprotei</taxon>
        <taxon>Desulfurococcales</taxon>
        <taxon>Desulfurococcaceae</taxon>
        <taxon>Ignisphaera</taxon>
    </lineage>
</organism>
<dbReference type="NCBIfam" id="TIGR02258">
    <property type="entry name" value="2_5_ligase"/>
    <property type="match status" value="1"/>
</dbReference>
<reference evidence="4" key="1">
    <citation type="journal article" date="2020" name="mSystems">
        <title>Genome- and Community-Level Interaction Insights into Carbon Utilization and Element Cycling Functions of Hydrothermarchaeota in Hydrothermal Sediment.</title>
        <authorList>
            <person name="Zhou Z."/>
            <person name="Liu Y."/>
            <person name="Xu W."/>
            <person name="Pan J."/>
            <person name="Luo Z.H."/>
            <person name="Li M."/>
        </authorList>
    </citation>
    <scope>NUCLEOTIDE SEQUENCE [LARGE SCALE GENOMIC DNA]</scope>
    <source>
        <strain evidence="4">SpSt-1</strain>
    </source>
</reference>
<feature type="short sequence motif" description="HXTX 1" evidence="2">
    <location>
        <begin position="43"/>
        <end position="46"/>
    </location>
</feature>
<dbReference type="GO" id="GO:0004113">
    <property type="term" value="F:2',3'-cyclic-nucleotide 3'-phosphodiesterase activity"/>
    <property type="evidence" value="ECO:0007669"/>
    <property type="project" value="InterPro"/>
</dbReference>
<comment type="catalytic activity">
    <reaction evidence="2">
        <text>a 3'-end 2',3'-cyclophospho-ribonucleotide-RNA + H2O = a 3'-end 2'-phospho-ribonucleotide-RNA + H(+)</text>
        <dbReference type="Rhea" id="RHEA:11828"/>
        <dbReference type="Rhea" id="RHEA-COMP:10464"/>
        <dbReference type="Rhea" id="RHEA-COMP:17353"/>
        <dbReference type="ChEBI" id="CHEBI:15377"/>
        <dbReference type="ChEBI" id="CHEBI:15378"/>
        <dbReference type="ChEBI" id="CHEBI:83064"/>
        <dbReference type="ChEBI" id="CHEBI:173113"/>
        <dbReference type="EC" id="3.1.4.58"/>
    </reaction>
</comment>
<protein>
    <recommendedName>
        <fullName evidence="2">RNA 2',3'-cyclic phosphodiesterase</fullName>
        <shortName evidence="2">RNA 2',3'-CPDase</shortName>
        <ecNumber evidence="2">3.1.4.58</ecNumber>
    </recommendedName>
</protein>
<feature type="active site" description="Proton acceptor" evidence="2">
    <location>
        <position position="133"/>
    </location>
</feature>
<evidence type="ECO:0000256" key="1">
    <source>
        <dbReference type="ARBA" id="ARBA00022801"/>
    </source>
</evidence>
<comment type="caution">
    <text evidence="4">The sequence shown here is derived from an EMBL/GenBank/DDBJ whole genome shotgun (WGS) entry which is preliminary data.</text>
</comment>
<evidence type="ECO:0000259" key="3">
    <source>
        <dbReference type="Pfam" id="PF10469"/>
    </source>
</evidence>
<dbReference type="GO" id="GO:0008664">
    <property type="term" value="F:RNA 2',3'-cyclic 3'-phosphodiesterase activity"/>
    <property type="evidence" value="ECO:0007669"/>
    <property type="project" value="UniProtKB-EC"/>
</dbReference>
<dbReference type="HAMAP" id="MF_01940">
    <property type="entry name" value="RNA_CPDase"/>
    <property type="match status" value="1"/>
</dbReference>
<feature type="domain" description="A-kinase anchor protein 7-like phosphoesterase" evidence="3">
    <location>
        <begin position="6"/>
        <end position="176"/>
    </location>
</feature>
<accession>A0A7C5UU89</accession>
<dbReference type="AlphaFoldDB" id="A0A7C5UU89"/>